<organism evidence="3">
    <name type="scientific">Heliothis virescens</name>
    <name type="common">Tobacco budworm moth</name>
    <dbReference type="NCBI Taxonomy" id="7102"/>
    <lineage>
        <taxon>Eukaryota</taxon>
        <taxon>Metazoa</taxon>
        <taxon>Ecdysozoa</taxon>
        <taxon>Arthropoda</taxon>
        <taxon>Hexapoda</taxon>
        <taxon>Insecta</taxon>
        <taxon>Pterygota</taxon>
        <taxon>Neoptera</taxon>
        <taxon>Endopterygota</taxon>
        <taxon>Lepidoptera</taxon>
        <taxon>Glossata</taxon>
        <taxon>Ditrysia</taxon>
        <taxon>Noctuoidea</taxon>
        <taxon>Noctuidae</taxon>
        <taxon>Heliothinae</taxon>
        <taxon>Heliothis</taxon>
    </lineage>
</organism>
<sequence length="714" mass="80846">MARKQAVSIQETVENNEDFENYLAAHKDQLICMEVYSDFCGPCLATGNAIRKGKLEIGQDRIAMVKCCSDNIDALARFKHHSEPAFLFIVHGKLTRAMFGPNGIDLCRIIEEELKILDKEAEGITVERPRLEVHEMLPEEAAKMQENLKIEEEYRDAAERLRVLTLAARKKRVNERLSQNIRRLNFIMFWPHCHQAHYDLYEKWDMIKEGALDEEAVEKVEEFNSDIEVEGEDYILSGGLFRAGLVIPLPMSSAKAKWTCLFLIPRCFYQVADLAEVIETRVPAAACTRHIHIDKRYDVQEVVNMYSLRSWNRERECLAMFPVGYGDDHQEIESVEEEEIVTVADITVAAKDTFQLDERSAREALYMSDVDANEACMHALLDGRVLVVLFKMFETDTRDFVKLMRYTLYEEIPIPKEDVPPEKQVPPVPAYERYATISKTAREVRRDRYNAKLQKLKEEKEDAERLQAEQDRLAREAQEETARVEKQRLEEERMARIAAGLPADPEPPPPPPPPEPVEGETPEGAEGVEGAEGAEGAEPVEGAEGAPTESGEGGEGGEEKPEKAETEASEVTTTVTDLTPGEGLEEGALDEEAVEKVEEFNSDIEVEGEDYIPPGGLFVPGLYTPANELAKANGLAYFYPKQVADLAEVIETEYLPPHVLVIFTIDKRYDVQEVVNMYSSEILNMGIFVGEDPYSAEHVAYSIKQYDKMERPRR</sequence>
<accession>A0A2A4K459</accession>
<dbReference type="PANTHER" id="PTHR46135">
    <property type="entry name" value="NME/NM23 FAMILY MEMBER 8"/>
    <property type="match status" value="1"/>
</dbReference>
<dbReference type="InterPro" id="IPR051766">
    <property type="entry name" value="TXND_domain-containing"/>
</dbReference>
<evidence type="ECO:0000256" key="1">
    <source>
        <dbReference type="SAM" id="MobiDB-lite"/>
    </source>
</evidence>
<feature type="compositionally biased region" description="Basic and acidic residues" evidence="1">
    <location>
        <begin position="455"/>
        <end position="495"/>
    </location>
</feature>
<dbReference type="Gene3D" id="3.40.30.10">
    <property type="entry name" value="Glutaredoxin"/>
    <property type="match status" value="1"/>
</dbReference>
<reference evidence="3" key="1">
    <citation type="submission" date="2017-09" db="EMBL/GenBank/DDBJ databases">
        <title>Contemporary evolution of a Lepidopteran species, Heliothis virescens, in response to modern agricultural practices.</title>
        <authorList>
            <person name="Fritz M.L."/>
            <person name="Deyonke A.M."/>
            <person name="Papanicolaou A."/>
            <person name="Micinski S."/>
            <person name="Westbrook J."/>
            <person name="Gould F."/>
        </authorList>
    </citation>
    <scope>NUCLEOTIDE SEQUENCE [LARGE SCALE GENOMIC DNA]</scope>
    <source>
        <strain evidence="3">HvINT-</strain>
        <tissue evidence="3">Whole body</tissue>
    </source>
</reference>
<dbReference type="PANTHER" id="PTHR46135:SF3">
    <property type="entry name" value="NME_NM23 FAMILY MEMBER 8"/>
    <property type="match status" value="1"/>
</dbReference>
<evidence type="ECO:0000259" key="2">
    <source>
        <dbReference type="Pfam" id="PF15928"/>
    </source>
</evidence>
<protein>
    <recommendedName>
        <fullName evidence="2">DUF4746 domain-containing protein</fullName>
    </recommendedName>
</protein>
<proteinExistence type="predicted"/>
<dbReference type="InterPro" id="IPR031827">
    <property type="entry name" value="DUF4746"/>
</dbReference>
<comment type="caution">
    <text evidence="3">The sequence shown here is derived from an EMBL/GenBank/DDBJ whole genome shotgun (WGS) entry which is preliminary data.</text>
</comment>
<dbReference type="Pfam" id="PF15928">
    <property type="entry name" value="DUF4746"/>
    <property type="match status" value="1"/>
</dbReference>
<feature type="compositionally biased region" description="Pro residues" evidence="1">
    <location>
        <begin position="504"/>
        <end position="516"/>
    </location>
</feature>
<dbReference type="STRING" id="7102.A0A2A4K459"/>
<feature type="domain" description="DUF4746" evidence="2">
    <location>
        <begin position="376"/>
        <end position="710"/>
    </location>
</feature>
<dbReference type="EMBL" id="NWSH01000149">
    <property type="protein sequence ID" value="PCG79037.1"/>
    <property type="molecule type" value="Genomic_DNA"/>
</dbReference>
<name>A0A2A4K459_HELVI</name>
<feature type="region of interest" description="Disordered" evidence="1">
    <location>
        <begin position="455"/>
        <end position="583"/>
    </location>
</feature>
<gene>
    <name evidence="3" type="ORF">B5V51_2216</name>
</gene>
<dbReference type="SUPFAM" id="SSF52833">
    <property type="entry name" value="Thioredoxin-like"/>
    <property type="match status" value="1"/>
</dbReference>
<dbReference type="InterPro" id="IPR036249">
    <property type="entry name" value="Thioredoxin-like_sf"/>
</dbReference>
<dbReference type="AlphaFoldDB" id="A0A2A4K459"/>
<evidence type="ECO:0000313" key="3">
    <source>
        <dbReference type="EMBL" id="PCG79037.1"/>
    </source>
</evidence>
<feature type="compositionally biased region" description="Low complexity" evidence="1">
    <location>
        <begin position="534"/>
        <end position="550"/>
    </location>
</feature>
<feature type="compositionally biased region" description="Basic and acidic residues" evidence="1">
    <location>
        <begin position="557"/>
        <end position="566"/>
    </location>
</feature>